<keyword evidence="6" id="KW-0472">Membrane</keyword>
<dbReference type="GO" id="GO:0012505">
    <property type="term" value="C:endomembrane system"/>
    <property type="evidence" value="ECO:0007669"/>
    <property type="project" value="UniProtKB-SubCell"/>
</dbReference>
<dbReference type="PANTHER" id="PTHR30024:SF7">
    <property type="entry name" value="NITRATE_NITRITE BINDING PROTEIN NRTA"/>
    <property type="match status" value="1"/>
</dbReference>
<comment type="subcellular location">
    <subcellularLocation>
        <location evidence="1">Endomembrane system</location>
    </subcellularLocation>
</comment>
<reference evidence="7 8" key="1">
    <citation type="submission" date="2018-12" db="EMBL/GenBank/DDBJ databases">
        <authorList>
            <consortium name="Pathogen Informatics"/>
        </authorList>
    </citation>
    <scope>NUCLEOTIDE SEQUENCE [LARGE SCALE GENOMIC DNA]</scope>
    <source>
        <strain evidence="7 8">NCTC9428</strain>
    </source>
</reference>
<dbReference type="RefSeq" id="WP_126361759.1">
    <property type="nucleotide sequence ID" value="NZ_LR134318.1"/>
</dbReference>
<name>A0A448DTQ6_PSEFL</name>
<dbReference type="EMBL" id="LR134318">
    <property type="protein sequence ID" value="VEF10187.1"/>
    <property type="molecule type" value="Genomic_DNA"/>
</dbReference>
<dbReference type="Pfam" id="PF13379">
    <property type="entry name" value="NMT1_2"/>
    <property type="match status" value="1"/>
</dbReference>
<keyword evidence="4" id="KW-0997">Cell inner membrane</keyword>
<dbReference type="SUPFAM" id="SSF53850">
    <property type="entry name" value="Periplasmic binding protein-like II"/>
    <property type="match status" value="1"/>
</dbReference>
<evidence type="ECO:0000256" key="4">
    <source>
        <dbReference type="ARBA" id="ARBA00022519"/>
    </source>
</evidence>
<evidence type="ECO:0000313" key="8">
    <source>
        <dbReference type="Proteomes" id="UP000281909"/>
    </source>
</evidence>
<evidence type="ECO:0000256" key="1">
    <source>
        <dbReference type="ARBA" id="ARBA00004308"/>
    </source>
</evidence>
<dbReference type="OrthoDB" id="9815454at2"/>
<gene>
    <name evidence="7" type="primary">nrtA</name>
    <name evidence="7" type="ORF">NCTC9428_01776</name>
</gene>
<accession>A0A448DTQ6</accession>
<organism evidence="7 8">
    <name type="scientific">Pseudomonas fluorescens</name>
    <dbReference type="NCBI Taxonomy" id="294"/>
    <lineage>
        <taxon>Bacteria</taxon>
        <taxon>Pseudomonadati</taxon>
        <taxon>Pseudomonadota</taxon>
        <taxon>Gammaproteobacteria</taxon>
        <taxon>Pseudomonadales</taxon>
        <taxon>Pseudomonadaceae</taxon>
        <taxon>Pseudomonas</taxon>
    </lineage>
</organism>
<evidence type="ECO:0000313" key="7">
    <source>
        <dbReference type="EMBL" id="VEF10187.1"/>
    </source>
</evidence>
<evidence type="ECO:0000256" key="6">
    <source>
        <dbReference type="ARBA" id="ARBA00023136"/>
    </source>
</evidence>
<dbReference type="Proteomes" id="UP000281909">
    <property type="component" value="Chromosome"/>
</dbReference>
<dbReference type="AlphaFoldDB" id="A0A448DTQ6"/>
<dbReference type="Gene3D" id="3.40.190.10">
    <property type="entry name" value="Periplasmic binding protein-like II"/>
    <property type="match status" value="2"/>
</dbReference>
<dbReference type="PANTHER" id="PTHR30024">
    <property type="entry name" value="ALIPHATIC SULFONATES-BINDING PROTEIN-RELATED"/>
    <property type="match status" value="1"/>
</dbReference>
<evidence type="ECO:0000256" key="5">
    <source>
        <dbReference type="ARBA" id="ARBA00022729"/>
    </source>
</evidence>
<evidence type="ECO:0000256" key="3">
    <source>
        <dbReference type="ARBA" id="ARBA00022475"/>
    </source>
</evidence>
<keyword evidence="3" id="KW-1003">Cell membrane</keyword>
<keyword evidence="2" id="KW-0813">Transport</keyword>
<dbReference type="CDD" id="cd13553">
    <property type="entry name" value="PBP2_NrtA_CpmA_like"/>
    <property type="match status" value="1"/>
</dbReference>
<keyword evidence="5" id="KW-0732">Signal</keyword>
<protein>
    <submittedName>
        <fullName evidence="7">Nitrate-binding protein NasS</fullName>
    </submittedName>
</protein>
<dbReference type="InterPro" id="IPR044527">
    <property type="entry name" value="NrtA/CpmA_ABC-bd_dom"/>
</dbReference>
<evidence type="ECO:0000256" key="2">
    <source>
        <dbReference type="ARBA" id="ARBA00022448"/>
    </source>
</evidence>
<sequence>MNETSAGPLAWVNGSDAPEKSAINLGFIALSDCASIVVAATQGFAQPYGLTLNLKRQTSWANLRDKLVSGELDAAHSLYGLIYAVHLGIGGIAPTEMAVLMGLNQNGQSLNLSHGLQQLGVTGPEALDRHVHQSRAKLTFAQTFPTGTHAMWLYYWLASQGIHPLQDVDSVVVPPPQMVAHLQAGRIDGFCVGEPWAASAVQQGLGFTLATSQTIWPDHPEKVLGCTRAFVEQYPNTARALVMAILEASRFIEQSPENRRSTAQLLSAPDYLDAPVACIEPRFLGDYTDGLANRWQDPHALRFHGHGEVNLPYLSDAMWFMTQFRRWGLLREDPDYLAVARQVQQLDLYREAAAAVDVVASRSDMRSSQLLDGKVWDGSDPAGYARSFRLHALSDDAPLLARR</sequence>
<proteinExistence type="predicted"/>